<comment type="caution">
    <text evidence="1">The sequence shown here is derived from an EMBL/GenBank/DDBJ whole genome shotgun (WGS) entry which is preliminary data.</text>
</comment>
<dbReference type="EMBL" id="BAAAPF010000019">
    <property type="protein sequence ID" value="GAA2113397.1"/>
    <property type="molecule type" value="Genomic_DNA"/>
</dbReference>
<dbReference type="Proteomes" id="UP001500443">
    <property type="component" value="Unassembled WGS sequence"/>
</dbReference>
<protein>
    <submittedName>
        <fullName evidence="1">Uncharacterized protein</fullName>
    </submittedName>
</protein>
<gene>
    <name evidence="1" type="ORF">GCM10009802_12110</name>
</gene>
<name>A0ABN2XN50_9ACTN</name>
<evidence type="ECO:0000313" key="2">
    <source>
        <dbReference type="Proteomes" id="UP001500443"/>
    </source>
</evidence>
<accession>A0ABN2XN50</accession>
<sequence length="78" mass="7570">MPPTDDTGDSTLGRGMGWVKGVTADAPAFAGSAAAGCAPAGVVASGTSAAPVTPVHAVAIPAASTLRRLTMKFSSNEL</sequence>
<reference evidence="1 2" key="1">
    <citation type="journal article" date="2019" name="Int. J. Syst. Evol. Microbiol.">
        <title>The Global Catalogue of Microorganisms (GCM) 10K type strain sequencing project: providing services to taxonomists for standard genome sequencing and annotation.</title>
        <authorList>
            <consortium name="The Broad Institute Genomics Platform"/>
            <consortium name="The Broad Institute Genome Sequencing Center for Infectious Disease"/>
            <person name="Wu L."/>
            <person name="Ma J."/>
        </authorList>
    </citation>
    <scope>NUCLEOTIDE SEQUENCE [LARGE SCALE GENOMIC DNA]</scope>
    <source>
        <strain evidence="1 2">JCM 15481</strain>
    </source>
</reference>
<proteinExistence type="predicted"/>
<evidence type="ECO:0000313" key="1">
    <source>
        <dbReference type="EMBL" id="GAA2113397.1"/>
    </source>
</evidence>
<organism evidence="1 2">
    <name type="scientific">Streptomyces synnematoformans</name>
    <dbReference type="NCBI Taxonomy" id="415721"/>
    <lineage>
        <taxon>Bacteria</taxon>
        <taxon>Bacillati</taxon>
        <taxon>Actinomycetota</taxon>
        <taxon>Actinomycetes</taxon>
        <taxon>Kitasatosporales</taxon>
        <taxon>Streptomycetaceae</taxon>
        <taxon>Streptomyces</taxon>
    </lineage>
</organism>
<keyword evidence="2" id="KW-1185">Reference proteome</keyword>